<evidence type="ECO:0000313" key="3">
    <source>
        <dbReference type="Proteomes" id="UP000285883"/>
    </source>
</evidence>
<feature type="compositionally biased region" description="Polar residues" evidence="1">
    <location>
        <begin position="273"/>
        <end position="308"/>
    </location>
</feature>
<proteinExistence type="predicted"/>
<reference evidence="2 3" key="1">
    <citation type="submission" date="2018-07" db="EMBL/GenBank/DDBJ databases">
        <title>Genome sequencing of oomycete isolates from Chile give support for New Zealand origin for Phytophthora kernoviae and make available the first Nothophytophthora sp. genome.</title>
        <authorList>
            <person name="Studholme D.J."/>
            <person name="Sanfuentes E."/>
            <person name="Panda P."/>
            <person name="Hill R."/>
            <person name="Sambles C."/>
            <person name="Grant M."/>
            <person name="Williams N.M."/>
            <person name="Mcdougal R.L."/>
        </authorList>
    </citation>
    <scope>NUCLEOTIDE SEQUENCE [LARGE SCALE GENOMIC DNA]</scope>
    <source>
        <strain evidence="2">Chile2</strain>
    </source>
</reference>
<feature type="region of interest" description="Disordered" evidence="1">
    <location>
        <begin position="673"/>
        <end position="711"/>
    </location>
</feature>
<sequence length="711" mass="80966">MEQHVKERVEYLIKDVLYYHPDRVDSWIRLGKTMKELYHAATDAFAAVLGRKLRVETILVYTRKGEASAQKCELKLQLKRGSDGNDDEDGNFDEELDNLRNTVIECNEECGLLLFNVLQEFSLMKEVDLVHFPNLAFSRMIEQALAYFRKGMEICEGDDDANEVRFRLLYMIGKTLKKKRWCELRQKEMTDPEALDTAKEMAESFSKAEAAREEGDMEHALVHAFYALQGLRADLILSESPSVSALQLVCDHYFEEEKDEEEDEEDEEEEDSNNGGPTTTNKADKTSTNLKSSSKGVATSEDASSSNCVPDDTNAASPTKKDEILALLLDNQSDNFTREVNVTLARGWLALNIIDALESIPNEDRYFHPSRYVLARVVYWLSNFHNVLTHCGYKDSNISALVEAVEVRRGQVKMDGPSDAAARAVKEMAPLFDKRRPQVVAIWFSEYIPTAKKFEELNQRQMKYDYYRLKYWRFYIGMLQENMAYARLKEVGTWVLACKEEHDVISIMLGIVLQARGKVLRARLQGVMDTMRSTNVEVTATSESTDSMRPQLLGVDQLVDAVLKQLAKAYTYYLEVVDAQPRLTQVMEGSGLLLENAELPMVAVFFMGVTAYPSQMLLLEKDMVLMDRDFLNNVTVIKNALRRNELPPRIYDAEDREAWRKYLDAARSFCEEKWPERSGKGKVAKSRSRMKPSGGSTSETNTSQPAPDASS</sequence>
<comment type="caution">
    <text evidence="2">The sequence shown here is derived from an EMBL/GenBank/DDBJ whole genome shotgun (WGS) entry which is preliminary data.</text>
</comment>
<feature type="compositionally biased region" description="Polar residues" evidence="1">
    <location>
        <begin position="694"/>
        <end position="711"/>
    </location>
</feature>
<name>A0A3R7H2W1_9STRA</name>
<feature type="region of interest" description="Disordered" evidence="1">
    <location>
        <begin position="256"/>
        <end position="316"/>
    </location>
</feature>
<dbReference type="AlphaFoldDB" id="A0A3R7H2W1"/>
<dbReference type="Proteomes" id="UP000285883">
    <property type="component" value="Unassembled WGS sequence"/>
</dbReference>
<protein>
    <submittedName>
        <fullName evidence="2">Uncharacterized protein</fullName>
    </submittedName>
</protein>
<accession>A0A3R7H2W1</accession>
<dbReference type="EMBL" id="MAYM02001734">
    <property type="protein sequence ID" value="RLN13711.1"/>
    <property type="molecule type" value="Genomic_DNA"/>
</dbReference>
<feature type="compositionally biased region" description="Basic residues" evidence="1">
    <location>
        <begin position="680"/>
        <end position="690"/>
    </location>
</feature>
<organism evidence="2 3">
    <name type="scientific">Phytophthora kernoviae</name>
    <dbReference type="NCBI Taxonomy" id="325452"/>
    <lineage>
        <taxon>Eukaryota</taxon>
        <taxon>Sar</taxon>
        <taxon>Stramenopiles</taxon>
        <taxon>Oomycota</taxon>
        <taxon>Peronosporomycetes</taxon>
        <taxon>Peronosporales</taxon>
        <taxon>Peronosporaceae</taxon>
        <taxon>Phytophthora</taxon>
    </lineage>
</organism>
<gene>
    <name evidence="2" type="ORF">BBI17_003485</name>
</gene>
<evidence type="ECO:0000256" key="1">
    <source>
        <dbReference type="SAM" id="MobiDB-lite"/>
    </source>
</evidence>
<evidence type="ECO:0000313" key="2">
    <source>
        <dbReference type="EMBL" id="RLN13711.1"/>
    </source>
</evidence>
<feature type="compositionally biased region" description="Acidic residues" evidence="1">
    <location>
        <begin position="256"/>
        <end position="272"/>
    </location>
</feature>